<dbReference type="AlphaFoldDB" id="A0A5Q2TQ71"/>
<sequence>MPLFVKGHDPPRWDVWDSPELREDNEYFQFFDEDIFDTLLEVRDEIDSVNMTDQIPDIDNQLNTDVFVNVLKNQSQTPEEALKQAKEAVENH</sequence>
<evidence type="ECO:0000313" key="2">
    <source>
        <dbReference type="Proteomes" id="UP000339690"/>
    </source>
</evidence>
<reference evidence="1 2" key="1">
    <citation type="submission" date="2019-11" db="EMBL/GenBank/DDBJ databases">
        <title>Gracilibacillus salitolerans sp. nov., a moderate halophile isolated from a saline soil in northwest China.</title>
        <authorList>
            <person name="Gan L."/>
        </authorList>
    </citation>
    <scope>NUCLEOTIDE SEQUENCE [LARGE SCALE GENOMIC DNA]</scope>
    <source>
        <strain evidence="1 2">SCU50</strain>
    </source>
</reference>
<keyword evidence="2" id="KW-1185">Reference proteome</keyword>
<protein>
    <submittedName>
        <fullName evidence="1">Uncharacterized protein</fullName>
    </submittedName>
</protein>
<dbReference type="Proteomes" id="UP000339690">
    <property type="component" value="Chromosome"/>
</dbReference>
<organism evidence="1 2">
    <name type="scientific">Gracilibacillus salitolerans</name>
    <dbReference type="NCBI Taxonomy" id="2663022"/>
    <lineage>
        <taxon>Bacteria</taxon>
        <taxon>Bacillati</taxon>
        <taxon>Bacillota</taxon>
        <taxon>Bacilli</taxon>
        <taxon>Bacillales</taxon>
        <taxon>Bacillaceae</taxon>
        <taxon>Gracilibacillus</taxon>
    </lineage>
</organism>
<dbReference type="RefSeq" id="WP_153792367.1">
    <property type="nucleotide sequence ID" value="NZ_CP045915.1"/>
</dbReference>
<gene>
    <name evidence="1" type="ORF">GI584_20030</name>
</gene>
<proteinExistence type="predicted"/>
<accession>A0A5Q2TQ71</accession>
<evidence type="ECO:0000313" key="1">
    <source>
        <dbReference type="EMBL" id="QGH36193.1"/>
    </source>
</evidence>
<dbReference type="KEGG" id="grc:GI584_20030"/>
<name>A0A5Q2TQ71_9BACI</name>
<dbReference type="EMBL" id="CP045915">
    <property type="protein sequence ID" value="QGH36193.1"/>
    <property type="molecule type" value="Genomic_DNA"/>
</dbReference>